<protein>
    <submittedName>
        <fullName evidence="2">Gliding motility-associated C-terminal domain-containing protein</fullName>
    </submittedName>
</protein>
<evidence type="ECO:0000313" key="2">
    <source>
        <dbReference type="EMBL" id="MCI1186161.1"/>
    </source>
</evidence>
<dbReference type="InterPro" id="IPR013783">
    <property type="entry name" value="Ig-like_fold"/>
</dbReference>
<feature type="domain" description="PKD-like" evidence="1">
    <location>
        <begin position="1200"/>
        <end position="1274"/>
    </location>
</feature>
<comment type="caution">
    <text evidence="2">The sequence shown here is derived from an EMBL/GenBank/DDBJ whole genome shotgun (WGS) entry which is preliminary data.</text>
</comment>
<dbReference type="RefSeq" id="WP_241934443.1">
    <property type="nucleotide sequence ID" value="NZ_JALBGC010000001.1"/>
</dbReference>
<feature type="domain" description="PKD-like" evidence="1">
    <location>
        <begin position="1480"/>
        <end position="1555"/>
    </location>
</feature>
<dbReference type="InterPro" id="IPR045829">
    <property type="entry name" value="PKD_6"/>
</dbReference>
<dbReference type="Gene3D" id="2.60.40.10">
    <property type="entry name" value="Immunoglobulins"/>
    <property type="match status" value="2"/>
</dbReference>
<organism evidence="2 3">
    <name type="scientific">Hymenobacter cyanobacteriorum</name>
    <dbReference type="NCBI Taxonomy" id="2926463"/>
    <lineage>
        <taxon>Bacteria</taxon>
        <taxon>Pseudomonadati</taxon>
        <taxon>Bacteroidota</taxon>
        <taxon>Cytophagia</taxon>
        <taxon>Cytophagales</taxon>
        <taxon>Hymenobacteraceae</taxon>
        <taxon>Hymenobacter</taxon>
    </lineage>
</organism>
<keyword evidence="3" id="KW-1185">Reference proteome</keyword>
<evidence type="ECO:0000259" key="1">
    <source>
        <dbReference type="Pfam" id="PF19408"/>
    </source>
</evidence>
<feature type="domain" description="PKD-like" evidence="1">
    <location>
        <begin position="443"/>
        <end position="514"/>
    </location>
</feature>
<evidence type="ECO:0000313" key="3">
    <source>
        <dbReference type="Proteomes" id="UP001139193"/>
    </source>
</evidence>
<sequence>MFPTLLRRLRESLLLLVLLFSAGYQARATHLLGGEMSYRYLDANGPAATPFRYEITANVYFNGLYTINNPNGIAPPPTQITIDLYNKTTSARLPSVSAPRVGALGNPVYPPTPQGCAVQGPSQPFYLLKYVQVVNLPVSFDGYYAVFTLAARNTTLTNINNSGAGGGNVPMTLYVSMAPPLIYNRSPVFSDTAVAIVCQNDTTISLNNAVDPDGDRLVYSFGTPYGTVTNPATFPPLPQSVPYFAGYSGTAPFGAGAGNFAIINANTGIAKYGAKTNGLYGIAVDVSEYRTINGREVLIGTTRRDLQLVVSTCPPTPPPVLAPTVTTPRNYTIEEGETLSIPISATQGSTGHPLVMTVNSALLDGSGPFNATFNGSQGTVQAGNLTGTATATGTSTVSGTFVFNSACGNGRVTPYDLAVTVKDNGCGGKLTSDVFRITVTRAAAPADIAGPTTVCDRTTVRTYTATGPASPTYRWRVVGGTISSGQGTASINVTFPGTATTGMVSLKGVSAKGCLTDSVFKNIEIRPLAVTVSATAPTICLGASTTLTVAGQAGLTYSWTGGGQTSTATSITVSPTTTTTYTVTGTDGTCSTTATFTVTVAPPPTADAGADRTICPNVTSTPLGGTPIAGATYLWSPALGLSSTTVANPTVTLPNTTGAAYVQVYTLTVTVGANCSSVGTVRVTVSAPATANAGPAVAVCSGVASVPLGTPALPGYTYSWSPATGLSSATAAQPTVTLTNTTSAAITSTYTVTATNANGCTATSSVIVTVNPAVVVSPGPAISFCSGTTSAPLGGTATPVAGATYSWSPTTGLSNPNILNPTVTGTNTTGAPIVRTYTLTVTSAAGCVGSATVDVTINPAAVADAGPAKQTCSNVGVVIGAGPAVAGTTYAWTPTTGLSSATSATPTLTLPNLTGAPLVVTYTLTATTANGCTATSTVAVTINPAAVAQAGADKATCSNVATTIGTGTAVAGTTYAWTPAIGLSSASVLNPTVTLPNLTSATITQRYILLATTDNGCIARDTVVVSVYPAAVPAPGTNQAVCSGGTITLGAAPVSGYTYSWTPGTGLSSTTVANPTFSQVNTTNLPVVYNFTLTATTANGCVSSGTVTVTVNPAPLANAGPDAALCDLKKLTLGTPPLAGYTYLWSPTTGLNFPTAAQPVLTASNTTATPIVRTYTVTVTSNQGCVSTDDVIITINPRPAAESIVGPTSVCPTVTGVAYSVPNPTATDYRWLVVGGTVASGQNTPSITVDWGTANPSGAVKVYRFNAQDCSSDTTVLPVIINQRLQTVRPTGPGDIVAVAPLPRAVCQADGPYTYTSGTFANGSSFSWTIVGGTQVASSRNTVTVAWNPVTVPTIGKIVATETSNPSGGICRGTSDTLRVLINPSPRTNLAIVAPARVCAGSGPATFSLPGGFAGSSYVFQLSGPGLPATALAGTGSTRTLATLPAPGTYTLTVQETTAAPGSCVGPLYTTPFVVAPLPTAPTISGSGFVCNTSTPQQYAIANPTAGAAYQWTVVGGTVTTGGTGPQVSITFNPTGPYSVSAVEVSASPNLCAGPATTRTILLDNPTLSLTNVSVDATSNSRVIVSLSAPNSANTPNPVRVLRRVAGSGAAFAPVGTVAANATTYTDNNAVDANANSYEYQLDLTNGCSTLVPSTVAQTIRLTVTPTAGPGGRDQGSVALAWNGYVGFAVSGYEVYRRLDNGSSTLLATLPATARTYTATNTDPGRVATGLGFAENFRVVALSTAATPLRSNSNETTANFANAINVYNIITPNGDQKNDVLVIDNIQLYPGNSLTIFNRWGREVYKTTNYQNNWGMDAGIAAGNYFYLLTLPNGSSQKNWFEVVK</sequence>
<dbReference type="InterPro" id="IPR026341">
    <property type="entry name" value="T9SS_type_B"/>
</dbReference>
<proteinExistence type="predicted"/>
<reference evidence="2" key="1">
    <citation type="submission" date="2022-03" db="EMBL/GenBank/DDBJ databases">
        <title>Bacterial whole genome sequence for Hymenobacter sp. DH14.</title>
        <authorList>
            <person name="Le V."/>
        </authorList>
    </citation>
    <scope>NUCLEOTIDE SEQUENCE</scope>
    <source>
        <strain evidence="2">DH14</strain>
    </source>
</reference>
<dbReference type="NCBIfam" id="TIGR04131">
    <property type="entry name" value="Bac_Flav_CTERM"/>
    <property type="match status" value="1"/>
</dbReference>
<dbReference type="Proteomes" id="UP001139193">
    <property type="component" value="Unassembled WGS sequence"/>
</dbReference>
<dbReference type="EMBL" id="JALBGC010000001">
    <property type="protein sequence ID" value="MCI1186161.1"/>
    <property type="molecule type" value="Genomic_DNA"/>
</dbReference>
<gene>
    <name evidence="2" type="ORF">MON38_01930</name>
</gene>
<dbReference type="Pfam" id="PF19408">
    <property type="entry name" value="PKD_6"/>
    <property type="match status" value="3"/>
</dbReference>
<accession>A0A9X1VGE2</accession>
<dbReference type="Pfam" id="PF13585">
    <property type="entry name" value="CHU_C"/>
    <property type="match status" value="1"/>
</dbReference>
<name>A0A9X1VGE2_9BACT</name>